<evidence type="ECO:0000256" key="6">
    <source>
        <dbReference type="ARBA" id="ARBA00023136"/>
    </source>
</evidence>
<comment type="similarity">
    <text evidence="2">Belongs to the ABC-4 integral membrane protein family. LolC/E subfamily.</text>
</comment>
<evidence type="ECO:0000256" key="5">
    <source>
        <dbReference type="ARBA" id="ARBA00022989"/>
    </source>
</evidence>
<comment type="subcellular location">
    <subcellularLocation>
        <location evidence="1">Cell membrane</location>
        <topology evidence="1">Multi-pass membrane protein</topology>
    </subcellularLocation>
</comment>
<feature type="transmembrane region" description="Helical" evidence="8">
    <location>
        <begin position="447"/>
        <end position="475"/>
    </location>
</feature>
<dbReference type="OrthoDB" id="9808461at2"/>
<feature type="transmembrane region" description="Helical" evidence="8">
    <location>
        <begin position="400"/>
        <end position="426"/>
    </location>
</feature>
<dbReference type="STRING" id="1891926.Fuma_03419"/>
<evidence type="ECO:0000256" key="2">
    <source>
        <dbReference type="ARBA" id="ARBA00005236"/>
    </source>
</evidence>
<dbReference type="Pfam" id="PF02687">
    <property type="entry name" value="FtsX"/>
    <property type="match status" value="1"/>
</dbReference>
<gene>
    <name evidence="10" type="primary">lolE</name>
    <name evidence="10" type="ORF">Fuma_03419</name>
</gene>
<evidence type="ECO:0000256" key="8">
    <source>
        <dbReference type="SAM" id="Phobius"/>
    </source>
</evidence>
<evidence type="ECO:0000313" key="11">
    <source>
        <dbReference type="Proteomes" id="UP000187735"/>
    </source>
</evidence>
<dbReference type="InterPro" id="IPR003838">
    <property type="entry name" value="ABC3_permease_C"/>
</dbReference>
<organism evidence="10 11">
    <name type="scientific">Fuerstiella marisgermanici</name>
    <dbReference type="NCBI Taxonomy" id="1891926"/>
    <lineage>
        <taxon>Bacteria</taxon>
        <taxon>Pseudomonadati</taxon>
        <taxon>Planctomycetota</taxon>
        <taxon>Planctomycetia</taxon>
        <taxon>Planctomycetales</taxon>
        <taxon>Planctomycetaceae</taxon>
        <taxon>Fuerstiella</taxon>
    </lineage>
</organism>
<keyword evidence="5 8" id="KW-1133">Transmembrane helix</keyword>
<keyword evidence="10" id="KW-0449">Lipoprotein</keyword>
<accession>A0A1P8WIA9</accession>
<dbReference type="RefSeq" id="WP_077028367.1">
    <property type="nucleotide sequence ID" value="NZ_CP017641.1"/>
</dbReference>
<evidence type="ECO:0000313" key="10">
    <source>
        <dbReference type="EMBL" id="APZ93801.1"/>
    </source>
</evidence>
<keyword evidence="3" id="KW-1003">Cell membrane</keyword>
<dbReference type="PANTHER" id="PTHR30489">
    <property type="entry name" value="LIPOPROTEIN-RELEASING SYSTEM TRANSMEMBRANE PROTEIN LOLE"/>
    <property type="match status" value="1"/>
</dbReference>
<feature type="transmembrane region" description="Helical" evidence="8">
    <location>
        <begin position="509"/>
        <end position="529"/>
    </location>
</feature>
<proteinExistence type="inferred from homology"/>
<feature type="transmembrane region" description="Helical" evidence="8">
    <location>
        <begin position="15"/>
        <end position="38"/>
    </location>
</feature>
<dbReference type="InterPro" id="IPR051447">
    <property type="entry name" value="Lipoprotein-release_system"/>
</dbReference>
<evidence type="ECO:0000256" key="3">
    <source>
        <dbReference type="ARBA" id="ARBA00022475"/>
    </source>
</evidence>
<protein>
    <submittedName>
        <fullName evidence="10">Lipoprotein-releasing system transmembrane protein LolE</fullName>
    </submittedName>
</protein>
<sequence>MYKILLCMRYLRTRYIALASIISVMLGVATMIVVNSVMAGFSTEMRSRIHGFLADVVMESRTMDGIPDSEKQMDLIRNAVGPYVAAMTATVEVPAMVTYNDPVTGETFTQPIQLIGIDPAGKADVSPLKKSLASYQPEMEDGVEVRSPLRAIDEPVSFELTEHAKKHRKMVKQQEMLYLQPASATTPPSPFELPGQSATGDNTEPPPPTFDAVADVAPAEIDATATEDDATPTVPTFGPSPMDGIAGQQEPVDPTAPFPAKLFVGDQITSFQARDPETGIVRKVDMVSEGDDIIITTISSKTPPEPISFSATVVDKFRSGMSEYDSQLVMMNIDELQKNRGMIVNGVDAITSVQIRLNDYDDADIVVKKLRAAFPPNAVTVSTWEAKQGVLLSAVEVETAILNVLLFLIIAVAGFGILAIFFMIVVEKTRDIGILKSLGASSNGVMSIFLSYGFGLGVVGSAAGVAIGLLFVHYINEIEDLLSAITGRKVFDEAVYYFPEIPTQVSPWMVFWVAMGSIGIAALASVLPARRASRLHPVRALRND</sequence>
<dbReference type="GO" id="GO:0044874">
    <property type="term" value="P:lipoprotein localization to outer membrane"/>
    <property type="evidence" value="ECO:0007669"/>
    <property type="project" value="TreeGrafter"/>
</dbReference>
<evidence type="ECO:0000256" key="4">
    <source>
        <dbReference type="ARBA" id="ARBA00022692"/>
    </source>
</evidence>
<keyword evidence="4 8" id="KW-0812">Transmembrane</keyword>
<dbReference type="Proteomes" id="UP000187735">
    <property type="component" value="Chromosome"/>
</dbReference>
<reference evidence="10 11" key="1">
    <citation type="journal article" date="2016" name="Front. Microbiol.">
        <title>Fuerstia marisgermanicae gen. nov., sp. nov., an Unusual Member of the Phylum Planctomycetes from the German Wadden Sea.</title>
        <authorList>
            <person name="Kohn T."/>
            <person name="Heuer A."/>
            <person name="Jogler M."/>
            <person name="Vollmers J."/>
            <person name="Boedeker C."/>
            <person name="Bunk B."/>
            <person name="Rast P."/>
            <person name="Borchert D."/>
            <person name="Glockner I."/>
            <person name="Freese H.M."/>
            <person name="Klenk H.P."/>
            <person name="Overmann J."/>
            <person name="Kaster A.K."/>
            <person name="Rohde M."/>
            <person name="Wiegand S."/>
            <person name="Jogler C."/>
        </authorList>
    </citation>
    <scope>NUCLEOTIDE SEQUENCE [LARGE SCALE GENOMIC DNA]</scope>
    <source>
        <strain evidence="10 11">NH11</strain>
    </source>
</reference>
<dbReference type="GO" id="GO:0098797">
    <property type="term" value="C:plasma membrane protein complex"/>
    <property type="evidence" value="ECO:0007669"/>
    <property type="project" value="TreeGrafter"/>
</dbReference>
<dbReference type="PANTHER" id="PTHR30489:SF0">
    <property type="entry name" value="LIPOPROTEIN-RELEASING SYSTEM TRANSMEMBRANE PROTEIN LOLE"/>
    <property type="match status" value="1"/>
</dbReference>
<dbReference type="KEGG" id="fmr:Fuma_03419"/>
<evidence type="ECO:0000256" key="1">
    <source>
        <dbReference type="ARBA" id="ARBA00004651"/>
    </source>
</evidence>
<evidence type="ECO:0000259" key="9">
    <source>
        <dbReference type="Pfam" id="PF02687"/>
    </source>
</evidence>
<feature type="region of interest" description="Disordered" evidence="7">
    <location>
        <begin position="182"/>
        <end position="207"/>
    </location>
</feature>
<name>A0A1P8WIA9_9PLAN</name>
<keyword evidence="11" id="KW-1185">Reference proteome</keyword>
<dbReference type="EMBL" id="CP017641">
    <property type="protein sequence ID" value="APZ93801.1"/>
    <property type="molecule type" value="Genomic_DNA"/>
</dbReference>
<feature type="domain" description="ABC3 transporter permease C-terminal" evidence="9">
    <location>
        <begin position="404"/>
        <end position="537"/>
    </location>
</feature>
<dbReference type="AlphaFoldDB" id="A0A1P8WIA9"/>
<evidence type="ECO:0000256" key="7">
    <source>
        <dbReference type="SAM" id="MobiDB-lite"/>
    </source>
</evidence>
<keyword evidence="6 8" id="KW-0472">Membrane</keyword>